<comment type="caution">
    <text evidence="1">The sequence shown here is derived from an EMBL/GenBank/DDBJ whole genome shotgun (WGS) entry which is preliminary data.</text>
</comment>
<evidence type="ECO:0000313" key="2">
    <source>
        <dbReference type="Proteomes" id="UP000012099"/>
    </source>
</evidence>
<reference evidence="1 2" key="1">
    <citation type="submission" date="2013-01" db="EMBL/GenBank/DDBJ databases">
        <authorList>
            <person name="Harkins D.M."/>
            <person name="Durkin A.S."/>
            <person name="Brinkac L.M."/>
            <person name="Haft D.H."/>
            <person name="Selengut J.D."/>
            <person name="Sanka R."/>
            <person name="DePew J."/>
            <person name="Purushe J."/>
            <person name="Whelen A.C."/>
            <person name="Vinetz J.M."/>
            <person name="Sutton G.G."/>
            <person name="Nierman W.C."/>
            <person name="Fouts D.E."/>
        </authorList>
    </citation>
    <scope>NUCLEOTIDE SEQUENCE [LARGE SCALE GENOMIC DNA]</scope>
    <source>
        <strain evidence="1 2">2007001578</strain>
    </source>
</reference>
<keyword evidence="2" id="KW-1185">Reference proteome</keyword>
<dbReference type="Proteomes" id="UP000012099">
    <property type="component" value="Unassembled WGS sequence"/>
</dbReference>
<dbReference type="RefSeq" id="WP_004430993.1">
    <property type="nucleotide sequence ID" value="NZ_AHMH02000105.1"/>
</dbReference>
<gene>
    <name evidence="1" type="ORF">LEP1GSC035_3553</name>
</gene>
<evidence type="ECO:0000313" key="1">
    <source>
        <dbReference type="EMBL" id="EMN00035.1"/>
    </source>
</evidence>
<organism evidence="1 2">
    <name type="scientific">Leptospira noguchii str. 2007001578</name>
    <dbReference type="NCBI Taxonomy" id="1049974"/>
    <lineage>
        <taxon>Bacteria</taxon>
        <taxon>Pseudomonadati</taxon>
        <taxon>Spirochaetota</taxon>
        <taxon>Spirochaetia</taxon>
        <taxon>Leptospirales</taxon>
        <taxon>Leptospiraceae</taxon>
        <taxon>Leptospira</taxon>
    </lineage>
</organism>
<proteinExistence type="predicted"/>
<accession>A0ABN0IZK7</accession>
<protein>
    <submittedName>
        <fullName evidence="1">Uncharacterized protein</fullName>
    </submittedName>
</protein>
<dbReference type="EMBL" id="AHMH02000105">
    <property type="protein sequence ID" value="EMN00035.1"/>
    <property type="molecule type" value="Genomic_DNA"/>
</dbReference>
<sequence length="74" mass="8924">MEDKFVINSIKAEKYIQFFEIKKYQEKCIQIEIEAKQQKKYSFDLDTIKKSIVKEAYQSGLEPQIQNEKIIYIQ</sequence>
<name>A0ABN0IZK7_9LEPT</name>